<dbReference type="PANTHER" id="PTHR43615:SF1">
    <property type="entry name" value="PPDK_N DOMAIN-CONTAINING PROTEIN"/>
    <property type="match status" value="1"/>
</dbReference>
<dbReference type="FunFam" id="3.30.1490.20:FF:000010">
    <property type="entry name" value="Phosphoenolpyruvate synthase"/>
    <property type="match status" value="1"/>
</dbReference>
<gene>
    <name evidence="5" type="ORF">FDG29_10070</name>
</gene>
<dbReference type="InterPro" id="IPR013815">
    <property type="entry name" value="ATP_grasp_subdomain_1"/>
</dbReference>
<dbReference type="InterPro" id="IPR008279">
    <property type="entry name" value="PEP-util_enz_mobile_dom"/>
</dbReference>
<dbReference type="InterPro" id="IPR051549">
    <property type="entry name" value="PEP_Utilizing_Enz"/>
</dbReference>
<dbReference type="SUPFAM" id="SSF56059">
    <property type="entry name" value="Glutathione synthetase ATP-binding domain-like"/>
    <property type="match status" value="1"/>
</dbReference>
<keyword evidence="5" id="KW-0670">Pyruvate</keyword>
<organism evidence="5">
    <name type="scientific">Clostridium botulinum</name>
    <dbReference type="NCBI Taxonomy" id="1491"/>
    <lineage>
        <taxon>Bacteria</taxon>
        <taxon>Bacillati</taxon>
        <taxon>Bacillota</taxon>
        <taxon>Clostridia</taxon>
        <taxon>Eubacteriales</taxon>
        <taxon>Clostridiaceae</taxon>
        <taxon>Clostridium</taxon>
    </lineage>
</organism>
<dbReference type="RefSeq" id="WP_191592518.1">
    <property type="nucleotide sequence ID" value="NZ_JACBCU010000001.1"/>
</dbReference>
<dbReference type="Gene3D" id="3.30.1490.20">
    <property type="entry name" value="ATP-grasp fold, A domain"/>
    <property type="match status" value="1"/>
</dbReference>
<keyword evidence="2" id="KW-0067">ATP-binding</keyword>
<dbReference type="AlphaFoldDB" id="A0A6G4HU72"/>
<evidence type="ECO:0000256" key="1">
    <source>
        <dbReference type="ARBA" id="ARBA00022741"/>
    </source>
</evidence>
<evidence type="ECO:0000259" key="3">
    <source>
        <dbReference type="Pfam" id="PF00391"/>
    </source>
</evidence>
<feature type="domain" description="PEP-utilising enzyme mobile" evidence="3">
    <location>
        <begin position="755"/>
        <end position="825"/>
    </location>
</feature>
<dbReference type="Gene3D" id="3.30.470.20">
    <property type="entry name" value="ATP-grasp fold, B domain"/>
    <property type="match status" value="1"/>
</dbReference>
<dbReference type="GO" id="GO:0005524">
    <property type="term" value="F:ATP binding"/>
    <property type="evidence" value="ECO:0007669"/>
    <property type="project" value="UniProtKB-KW"/>
</dbReference>
<dbReference type="InterPro" id="IPR002192">
    <property type="entry name" value="PPDK_AMP/ATP-bd"/>
</dbReference>
<sequence>MYTKNIIGIKDARENQIDIKDARENQIDIVGGKGANLGLMISCGIPVPDGFIVTANAYKNFLKSNGILEIIEQKISNIDKETLSIKDKTEEIRNLILKAEFPKDLKEDILSRFNKFKRPIHLALRSSATAEDLPEASFAGQQETYLNIMNKEDLFVSIKKCFSSLWSIRAFSYRTNNGYDHLNVGIAVVIQEMIESDISGVMFTSNPITAEKEIVIDASYNLGEAIVSGKVTPDNYVLDKNGEEIAFTLGSKEISVVYSDKGTVVVNNSSDIRERRCLHNENLRELFDMALKIEGLYKKPMDIEWAIKNKKVYILQARPITTIKKKQNKNTRKQYSQKEKKYLNNMIEHFPVACYPLDYEIAMILQNMKFELFKEVGLKIESPIYMDNMGIIHMNKIRWKVNPKILRFFKVYYEYKNNEKNVEYGEKILDSCKKELKVIEQNINENSYKFSLRDIDKYMSDIISIHERISFARFRYFLFPSVIIGEKLDKELKAINPNYTEYDLLSDLDYVTVDMNKDIDILSKTLSRNEELIKDLIKGASYAFIKEKYDYDSIEIKEFFNKYGWKSNYCCIPFSSSSWNEEPNRFIKLLKITISENKENEENKSGKYMGILKELEESKGKKRFKKTMGEITYYRLAHVRREESQYLWETGFGLLRLLLKQIEDLLNTKKEDLLYLSFQELRKVIAIGKLEHEYRELISCRKNHRKEAEELWEQMALDAFYDNEKNIFKGISGSSGVVRGRVCIIKNHTEFDKLKEDNILICPYTDPEWIPLFKIAKGVVSDTGGALSHAAIVAREYNIPAVLGVGNATVNLSDGEYILLDGNNGIVKRLSEEII</sequence>
<feature type="domain" description="Pyruvate phosphate dikinase AMP/ATP-binding" evidence="4">
    <location>
        <begin position="28"/>
        <end position="338"/>
    </location>
</feature>
<reference evidence="5" key="1">
    <citation type="submission" date="2019-04" db="EMBL/GenBank/DDBJ databases">
        <title>Genome sequencing of Clostridium botulinum Groups I-IV and Clostridium butyricum.</title>
        <authorList>
            <person name="Brunt J."/>
            <person name="Van Vliet A.H.M."/>
            <person name="Stringer S.C."/>
            <person name="Carter A.T."/>
            <person name="Peck M.W."/>
        </authorList>
    </citation>
    <scope>NUCLEOTIDE SEQUENCE</scope>
    <source>
        <strain evidence="5">751/1</strain>
    </source>
</reference>
<keyword evidence="1" id="KW-0547">Nucleotide-binding</keyword>
<evidence type="ECO:0000313" key="5">
    <source>
        <dbReference type="EMBL" id="NFV16503.1"/>
    </source>
</evidence>
<dbReference type="GO" id="GO:0016301">
    <property type="term" value="F:kinase activity"/>
    <property type="evidence" value="ECO:0007669"/>
    <property type="project" value="InterPro"/>
</dbReference>
<protein>
    <submittedName>
        <fullName evidence="5">Phosphoenolpyruvate synthase</fullName>
    </submittedName>
</protein>
<accession>A0A6G4HU72</accession>
<dbReference type="Gene3D" id="3.50.30.10">
    <property type="entry name" value="Phosphohistidine domain"/>
    <property type="match status" value="1"/>
</dbReference>
<dbReference type="Pfam" id="PF00391">
    <property type="entry name" value="PEP-utilizers"/>
    <property type="match status" value="1"/>
</dbReference>
<comment type="caution">
    <text evidence="5">The sequence shown here is derived from an EMBL/GenBank/DDBJ whole genome shotgun (WGS) entry which is preliminary data.</text>
</comment>
<evidence type="ECO:0000259" key="4">
    <source>
        <dbReference type="Pfam" id="PF01326"/>
    </source>
</evidence>
<evidence type="ECO:0000256" key="2">
    <source>
        <dbReference type="ARBA" id="ARBA00022840"/>
    </source>
</evidence>
<dbReference type="EMBL" id="SXEU01000003">
    <property type="protein sequence ID" value="NFV16503.1"/>
    <property type="molecule type" value="Genomic_DNA"/>
</dbReference>
<dbReference type="InterPro" id="IPR036637">
    <property type="entry name" value="Phosphohistidine_dom_sf"/>
</dbReference>
<proteinExistence type="predicted"/>
<name>A0A6G4HU72_CLOBO</name>
<dbReference type="PANTHER" id="PTHR43615">
    <property type="entry name" value="PHOSPHOENOLPYRUVATE SYNTHASE-RELATED"/>
    <property type="match status" value="1"/>
</dbReference>
<dbReference type="SUPFAM" id="SSF52009">
    <property type="entry name" value="Phosphohistidine domain"/>
    <property type="match status" value="1"/>
</dbReference>
<dbReference type="Pfam" id="PF01326">
    <property type="entry name" value="PPDK_N"/>
    <property type="match status" value="1"/>
</dbReference>